<protein>
    <submittedName>
        <fullName evidence="1">Uncharacterized protein</fullName>
    </submittedName>
</protein>
<evidence type="ECO:0000313" key="1">
    <source>
        <dbReference type="EMBL" id="VDG87935.1"/>
    </source>
</evidence>
<dbReference type="Proteomes" id="UP000274225">
    <property type="component" value="Unassembled WGS sequence"/>
</dbReference>
<sequence length="46" mass="5547">MPLLMLFSLTEVIMGFRLLRKKKRKMQRIFAILAIIDIQTKKNLER</sequence>
<reference evidence="1 2" key="1">
    <citation type="submission" date="2018-11" db="EMBL/GenBank/DDBJ databases">
        <authorList>
            <consortium name="Pathogen Informatics"/>
        </authorList>
    </citation>
    <scope>NUCLEOTIDE SEQUENCE [LARGE SCALE GENOMIC DNA]</scope>
    <source>
        <strain evidence="1 2">NCTC11868</strain>
    </source>
</reference>
<gene>
    <name evidence="1" type="ORF">NCTC11868_02039</name>
</gene>
<organism evidence="1 2">
    <name type="scientific">Shigella dysenteriae</name>
    <dbReference type="NCBI Taxonomy" id="622"/>
    <lineage>
        <taxon>Bacteria</taxon>
        <taxon>Pseudomonadati</taxon>
        <taxon>Pseudomonadota</taxon>
        <taxon>Gammaproteobacteria</taxon>
        <taxon>Enterobacterales</taxon>
        <taxon>Enterobacteriaceae</taxon>
        <taxon>Shigella</taxon>
    </lineage>
</organism>
<dbReference type="AlphaFoldDB" id="A0A3P6KJ48"/>
<accession>A0A3P6KJ48</accession>
<dbReference type="EMBL" id="UYIT01000003">
    <property type="protein sequence ID" value="VDG87935.1"/>
    <property type="molecule type" value="Genomic_DNA"/>
</dbReference>
<evidence type="ECO:0000313" key="2">
    <source>
        <dbReference type="Proteomes" id="UP000274225"/>
    </source>
</evidence>
<proteinExistence type="predicted"/>
<name>A0A3P6KJ48_SHIDY</name>